<dbReference type="PROSITE" id="PS50925">
    <property type="entry name" value="BLUF"/>
    <property type="match status" value="1"/>
</dbReference>
<gene>
    <name evidence="2" type="ORF">FHG64_05955</name>
</gene>
<dbReference type="InterPro" id="IPR007024">
    <property type="entry name" value="BLUF_domain"/>
</dbReference>
<dbReference type="SUPFAM" id="SSF54975">
    <property type="entry name" value="Acylphosphatase/BLUF domain-like"/>
    <property type="match status" value="1"/>
</dbReference>
<name>A0A5B7X070_9FLAO</name>
<dbReference type="KEGG" id="afla:FHG64_05955"/>
<dbReference type="Pfam" id="PF04940">
    <property type="entry name" value="BLUF"/>
    <property type="match status" value="1"/>
</dbReference>
<proteinExistence type="predicted"/>
<reference evidence="2 3" key="1">
    <citation type="submission" date="2019-06" db="EMBL/GenBank/DDBJ databases">
        <title>Complete genome sequence of Antarcticibacterium flavum KCTC 52984T from an Antarctic marine sediment.</title>
        <authorList>
            <person name="Lee Y.M."/>
            <person name="Shin S.C."/>
        </authorList>
    </citation>
    <scope>NUCLEOTIDE SEQUENCE [LARGE SCALE GENOMIC DNA]</scope>
    <source>
        <strain evidence="2 3">KCTC 52984</strain>
    </source>
</reference>
<feature type="domain" description="BLUF" evidence="1">
    <location>
        <begin position="2"/>
        <end position="93"/>
    </location>
</feature>
<dbReference type="EMBL" id="CP040812">
    <property type="protein sequence ID" value="QCY68984.1"/>
    <property type="molecule type" value="Genomic_DNA"/>
</dbReference>
<evidence type="ECO:0000259" key="1">
    <source>
        <dbReference type="PROSITE" id="PS50925"/>
    </source>
</evidence>
<dbReference type="SMART" id="SM01034">
    <property type="entry name" value="BLUF"/>
    <property type="match status" value="1"/>
</dbReference>
<dbReference type="GO" id="GO:0071949">
    <property type="term" value="F:FAD binding"/>
    <property type="evidence" value="ECO:0007669"/>
    <property type="project" value="InterPro"/>
</dbReference>
<dbReference type="InterPro" id="IPR036046">
    <property type="entry name" value="Acylphosphatase-like_dom_sf"/>
</dbReference>
<keyword evidence="3" id="KW-1185">Reference proteome</keyword>
<evidence type="ECO:0000313" key="3">
    <source>
        <dbReference type="Proteomes" id="UP000309016"/>
    </source>
</evidence>
<dbReference type="Gene3D" id="3.30.70.100">
    <property type="match status" value="1"/>
</dbReference>
<dbReference type="Proteomes" id="UP000309016">
    <property type="component" value="Chromosome"/>
</dbReference>
<dbReference type="AlphaFoldDB" id="A0A5B7X070"/>
<dbReference type="GO" id="GO:0009882">
    <property type="term" value="F:blue light photoreceptor activity"/>
    <property type="evidence" value="ECO:0007669"/>
    <property type="project" value="InterPro"/>
</dbReference>
<dbReference type="OrthoDB" id="1122028at2"/>
<evidence type="ECO:0000313" key="2">
    <source>
        <dbReference type="EMBL" id="QCY68984.1"/>
    </source>
</evidence>
<sequence>MRYTICYVSTATAKLDKEKVSSLLKKIEESNNKNDVKGILLYSDGNFFHVMEGEKQYILELFSEIKSDRRHTNIIQIVGKEMETTAFDGFVTDIVTDENKYDSKTFQEYLEPLEGMDPKTKEVAKRMLEVFIETSN</sequence>
<dbReference type="RefSeq" id="WP_139065566.1">
    <property type="nucleotide sequence ID" value="NZ_CP040812.1"/>
</dbReference>
<organism evidence="2 3">
    <name type="scientific">Antarcticibacterium flavum</name>
    <dbReference type="NCBI Taxonomy" id="2058175"/>
    <lineage>
        <taxon>Bacteria</taxon>
        <taxon>Pseudomonadati</taxon>
        <taxon>Bacteroidota</taxon>
        <taxon>Flavobacteriia</taxon>
        <taxon>Flavobacteriales</taxon>
        <taxon>Flavobacteriaceae</taxon>
        <taxon>Antarcticibacterium</taxon>
    </lineage>
</organism>
<protein>
    <submittedName>
        <fullName evidence="2">BLUF domain-containing protein</fullName>
    </submittedName>
</protein>
<accession>A0A5B7X070</accession>